<feature type="domain" description="Acyl-CoA dehydrogenase/oxidase N-terminal" evidence="9">
    <location>
        <begin position="6"/>
        <end position="117"/>
    </location>
</feature>
<comment type="caution">
    <text evidence="10">The sequence shown here is derived from an EMBL/GenBank/DDBJ whole genome shotgun (WGS) entry which is preliminary data.</text>
</comment>
<evidence type="ECO:0000256" key="6">
    <source>
        <dbReference type="RuleBase" id="RU362125"/>
    </source>
</evidence>
<keyword evidence="11" id="KW-1185">Reference proteome</keyword>
<dbReference type="Gene3D" id="2.40.110.10">
    <property type="entry name" value="Butyryl-CoA Dehydrogenase, subunit A, domain 2"/>
    <property type="match status" value="1"/>
</dbReference>
<evidence type="ECO:0000256" key="5">
    <source>
        <dbReference type="ARBA" id="ARBA00023002"/>
    </source>
</evidence>
<dbReference type="SUPFAM" id="SSF56645">
    <property type="entry name" value="Acyl-CoA dehydrogenase NM domain-like"/>
    <property type="match status" value="1"/>
</dbReference>
<dbReference type="FunFam" id="2.40.110.10:FF:000002">
    <property type="entry name" value="Acyl-CoA dehydrogenase fadE12"/>
    <property type="match status" value="1"/>
</dbReference>
<dbReference type="InterPro" id="IPR013786">
    <property type="entry name" value="AcylCoA_DH/ox_N"/>
</dbReference>
<dbReference type="InterPro" id="IPR009100">
    <property type="entry name" value="AcylCoA_DH/oxidase_NM_dom_sf"/>
</dbReference>
<dbReference type="GO" id="GO:0003995">
    <property type="term" value="F:acyl-CoA dehydrogenase activity"/>
    <property type="evidence" value="ECO:0007669"/>
    <property type="project" value="TreeGrafter"/>
</dbReference>
<dbReference type="PANTHER" id="PTHR43884:SF12">
    <property type="entry name" value="ISOVALERYL-COA DEHYDROGENASE, MITOCHONDRIAL-RELATED"/>
    <property type="match status" value="1"/>
</dbReference>
<reference evidence="11" key="1">
    <citation type="submission" date="2015-10" db="EMBL/GenBank/DDBJ databases">
        <authorList>
            <person name="Ju K.-S."/>
            <person name="Doroghazi J.R."/>
            <person name="Metcalf W.W."/>
        </authorList>
    </citation>
    <scope>NUCLEOTIDE SEQUENCE [LARGE SCALE GENOMIC DNA]</scope>
    <source>
        <strain evidence="11">NRRL 3151</strain>
    </source>
</reference>
<name>A0A0X3VES6_9ACTN</name>
<keyword evidence="3 6" id="KW-0285">Flavoprotein</keyword>
<keyword evidence="4 6" id="KW-0274">FAD</keyword>
<proteinExistence type="inferred from homology"/>
<dbReference type="InterPro" id="IPR009075">
    <property type="entry name" value="AcylCo_DH/oxidase_C"/>
</dbReference>
<dbReference type="RefSeq" id="WP_062700357.1">
    <property type="nucleotide sequence ID" value="NZ_LLZG01000047.1"/>
</dbReference>
<organism evidence="10 11">
    <name type="scientific">Streptomyces regalis</name>
    <dbReference type="NCBI Taxonomy" id="68262"/>
    <lineage>
        <taxon>Bacteria</taxon>
        <taxon>Bacillati</taxon>
        <taxon>Actinomycetota</taxon>
        <taxon>Actinomycetes</taxon>
        <taxon>Kitasatosporales</taxon>
        <taxon>Streptomycetaceae</taxon>
        <taxon>Streptomyces</taxon>
    </lineage>
</organism>
<dbReference type="SUPFAM" id="SSF47203">
    <property type="entry name" value="Acyl-CoA dehydrogenase C-terminal domain-like"/>
    <property type="match status" value="1"/>
</dbReference>
<sequence length="379" mass="41050">MDFALTAEQELMRKETLRFTQTRLAADSPSGDRPFSRELWQHCAEFGVQGMPFPHEYGGQGADLLTTVLMLEELGYGCDDNGLLFSLGAHMWSCALPIWRFGDAGQRERYLPSLCDGSMIGVQAVTEVGSGSDALTVGTTARQIGDGYVLDGVKTFITNAPVADVFVVLARSGEPKDVGGLSAFIVERDQPGVSVGKPVEKMGLSSSPMGEVVLDGCRVPASALLGGPGAGMTVFNTTIEWERSFILATAVGTMRRQLEESVAHARTHTRFGEPIGRKQSVAGRIVDMRVRLDAAQLMLYRLAWLKDQGRRTSLESSIVKLYLSEALCESSMSAFATHGAYAYMSGTSQERDVRDALASRIYSGTSDLQRVVIARMLGL</sequence>
<dbReference type="InterPro" id="IPR006091">
    <property type="entry name" value="Acyl-CoA_Oxase/DH_mid-dom"/>
</dbReference>
<feature type="domain" description="Acyl-CoA dehydrogenase/oxidase C-terminal" evidence="7">
    <location>
        <begin position="229"/>
        <end position="377"/>
    </location>
</feature>
<comment type="similarity">
    <text evidence="2 6">Belongs to the acyl-CoA dehydrogenase family.</text>
</comment>
<evidence type="ECO:0000259" key="7">
    <source>
        <dbReference type="Pfam" id="PF00441"/>
    </source>
</evidence>
<dbReference type="PANTHER" id="PTHR43884">
    <property type="entry name" value="ACYL-COA DEHYDROGENASE"/>
    <property type="match status" value="1"/>
</dbReference>
<evidence type="ECO:0000259" key="8">
    <source>
        <dbReference type="Pfam" id="PF02770"/>
    </source>
</evidence>
<dbReference type="Pfam" id="PF02771">
    <property type="entry name" value="Acyl-CoA_dh_N"/>
    <property type="match status" value="1"/>
</dbReference>
<dbReference type="Pfam" id="PF02770">
    <property type="entry name" value="Acyl-CoA_dh_M"/>
    <property type="match status" value="1"/>
</dbReference>
<comment type="cofactor">
    <cofactor evidence="1 6">
        <name>FAD</name>
        <dbReference type="ChEBI" id="CHEBI:57692"/>
    </cofactor>
</comment>
<keyword evidence="5 6" id="KW-0560">Oxidoreductase</keyword>
<dbReference type="Gene3D" id="1.10.540.10">
    <property type="entry name" value="Acyl-CoA dehydrogenase/oxidase, N-terminal domain"/>
    <property type="match status" value="1"/>
</dbReference>
<dbReference type="InterPro" id="IPR036250">
    <property type="entry name" value="AcylCo_DH-like_C"/>
</dbReference>
<evidence type="ECO:0000259" key="9">
    <source>
        <dbReference type="Pfam" id="PF02771"/>
    </source>
</evidence>
<evidence type="ECO:0000313" key="11">
    <source>
        <dbReference type="Proteomes" id="UP000053923"/>
    </source>
</evidence>
<accession>A0A0X3VES6</accession>
<dbReference type="InterPro" id="IPR037069">
    <property type="entry name" value="AcylCoA_DH/ox_N_sf"/>
</dbReference>
<dbReference type="AlphaFoldDB" id="A0A0X3VES6"/>
<evidence type="ECO:0000256" key="2">
    <source>
        <dbReference type="ARBA" id="ARBA00009347"/>
    </source>
</evidence>
<feature type="domain" description="Acyl-CoA oxidase/dehydrogenase middle" evidence="8">
    <location>
        <begin position="124"/>
        <end position="217"/>
    </location>
</feature>
<evidence type="ECO:0000256" key="3">
    <source>
        <dbReference type="ARBA" id="ARBA00022630"/>
    </source>
</evidence>
<dbReference type="Pfam" id="PF00441">
    <property type="entry name" value="Acyl-CoA_dh_1"/>
    <property type="match status" value="1"/>
</dbReference>
<dbReference type="Gene3D" id="1.20.140.10">
    <property type="entry name" value="Butyryl-CoA Dehydrogenase, subunit A, domain 3"/>
    <property type="match status" value="1"/>
</dbReference>
<evidence type="ECO:0000256" key="4">
    <source>
        <dbReference type="ARBA" id="ARBA00022827"/>
    </source>
</evidence>
<dbReference type="EMBL" id="LLZG01000047">
    <property type="protein sequence ID" value="KUL42762.1"/>
    <property type="molecule type" value="Genomic_DNA"/>
</dbReference>
<evidence type="ECO:0000313" key="10">
    <source>
        <dbReference type="EMBL" id="KUL42762.1"/>
    </source>
</evidence>
<dbReference type="GO" id="GO:0050660">
    <property type="term" value="F:flavin adenine dinucleotide binding"/>
    <property type="evidence" value="ECO:0007669"/>
    <property type="project" value="InterPro"/>
</dbReference>
<dbReference type="InterPro" id="IPR046373">
    <property type="entry name" value="Acyl-CoA_Oxase/DH_mid-dom_sf"/>
</dbReference>
<gene>
    <name evidence="10" type="ORF">ADL12_08930</name>
</gene>
<evidence type="ECO:0000256" key="1">
    <source>
        <dbReference type="ARBA" id="ARBA00001974"/>
    </source>
</evidence>
<dbReference type="Proteomes" id="UP000053923">
    <property type="component" value="Unassembled WGS sequence"/>
</dbReference>
<protein>
    <submittedName>
        <fullName evidence="10">Acyl-CoA dehydrogenase</fullName>
    </submittedName>
</protein>